<proteinExistence type="predicted"/>
<gene>
    <name evidence="2" type="ORF">EV421DRAFT_1841427</name>
</gene>
<keyword evidence="3" id="KW-1185">Reference proteome</keyword>
<dbReference type="Proteomes" id="UP001175226">
    <property type="component" value="Unassembled WGS sequence"/>
</dbReference>
<feature type="chain" id="PRO_5041242852" description="Secreted protein" evidence="1">
    <location>
        <begin position="25"/>
        <end position="76"/>
    </location>
</feature>
<evidence type="ECO:0000313" key="3">
    <source>
        <dbReference type="Proteomes" id="UP001175226"/>
    </source>
</evidence>
<dbReference type="EMBL" id="JAUEPT010000074">
    <property type="protein sequence ID" value="KAK0434078.1"/>
    <property type="molecule type" value="Genomic_DNA"/>
</dbReference>
<reference evidence="2" key="1">
    <citation type="submission" date="2023-06" db="EMBL/GenBank/DDBJ databases">
        <authorList>
            <consortium name="Lawrence Berkeley National Laboratory"/>
            <person name="Ahrendt S."/>
            <person name="Sahu N."/>
            <person name="Indic B."/>
            <person name="Wong-Bajracharya J."/>
            <person name="Merenyi Z."/>
            <person name="Ke H.-M."/>
            <person name="Monk M."/>
            <person name="Kocsube S."/>
            <person name="Drula E."/>
            <person name="Lipzen A."/>
            <person name="Balint B."/>
            <person name="Henrissat B."/>
            <person name="Andreopoulos B."/>
            <person name="Martin F.M."/>
            <person name="Harder C.B."/>
            <person name="Rigling D."/>
            <person name="Ford K.L."/>
            <person name="Foster G.D."/>
            <person name="Pangilinan J."/>
            <person name="Papanicolaou A."/>
            <person name="Barry K."/>
            <person name="LaButti K."/>
            <person name="Viragh M."/>
            <person name="Koriabine M."/>
            <person name="Yan M."/>
            <person name="Riley R."/>
            <person name="Champramary S."/>
            <person name="Plett K.L."/>
            <person name="Tsai I.J."/>
            <person name="Slot J."/>
            <person name="Sipos G."/>
            <person name="Plett J."/>
            <person name="Nagy L.G."/>
            <person name="Grigoriev I.V."/>
        </authorList>
    </citation>
    <scope>NUCLEOTIDE SEQUENCE</scope>
    <source>
        <strain evidence="2">FPL87.14</strain>
    </source>
</reference>
<evidence type="ECO:0008006" key="4">
    <source>
        <dbReference type="Google" id="ProtNLM"/>
    </source>
</evidence>
<organism evidence="2 3">
    <name type="scientific">Armillaria borealis</name>
    <dbReference type="NCBI Taxonomy" id="47425"/>
    <lineage>
        <taxon>Eukaryota</taxon>
        <taxon>Fungi</taxon>
        <taxon>Dikarya</taxon>
        <taxon>Basidiomycota</taxon>
        <taxon>Agaricomycotina</taxon>
        <taxon>Agaricomycetes</taxon>
        <taxon>Agaricomycetidae</taxon>
        <taxon>Agaricales</taxon>
        <taxon>Marasmiineae</taxon>
        <taxon>Physalacriaceae</taxon>
        <taxon>Armillaria</taxon>
    </lineage>
</organism>
<accession>A0AA39J0Z8</accession>
<evidence type="ECO:0000256" key="1">
    <source>
        <dbReference type="SAM" id="SignalP"/>
    </source>
</evidence>
<keyword evidence="1" id="KW-0732">Signal</keyword>
<dbReference type="AlphaFoldDB" id="A0AA39J0Z8"/>
<protein>
    <recommendedName>
        <fullName evidence="4">Secreted protein</fullName>
    </recommendedName>
</protein>
<comment type="caution">
    <text evidence="2">The sequence shown here is derived from an EMBL/GenBank/DDBJ whole genome shotgun (WGS) entry which is preliminary data.</text>
</comment>
<sequence>MCTLVMRLTFFTAAVSLVTRIALAKTVSHLSVLCTPHCRFFNLVPRSGLNDRGYSQRGPTFSAAFSSMDYRHDWCY</sequence>
<evidence type="ECO:0000313" key="2">
    <source>
        <dbReference type="EMBL" id="KAK0434078.1"/>
    </source>
</evidence>
<name>A0AA39J0Z8_9AGAR</name>
<feature type="signal peptide" evidence="1">
    <location>
        <begin position="1"/>
        <end position="24"/>
    </location>
</feature>